<keyword evidence="2" id="KW-1185">Reference proteome</keyword>
<evidence type="ECO:0000313" key="2">
    <source>
        <dbReference type="Proteomes" id="UP000194003"/>
    </source>
</evidence>
<accession>A0A1Y2KBZ0</accession>
<protein>
    <submittedName>
        <fullName evidence="1">Uncharacterized protein</fullName>
    </submittedName>
</protein>
<dbReference type="OrthoDB" id="9871090at2"/>
<gene>
    <name evidence="1" type="ORF">MAIT1_04594</name>
</gene>
<dbReference type="EMBL" id="LVJN01000012">
    <property type="protein sequence ID" value="OSM07645.1"/>
    <property type="molecule type" value="Genomic_DNA"/>
</dbReference>
<dbReference type="AlphaFoldDB" id="A0A1Y2KBZ0"/>
<proteinExistence type="predicted"/>
<dbReference type="STRING" id="1434232.MAIT1_04594"/>
<reference evidence="1 2" key="1">
    <citation type="journal article" date="2016" name="BMC Genomics">
        <title>Combined genomic and structural analyses of a cultured magnetotactic bacterium reveals its niche adaptation to a dynamic environment.</title>
        <authorList>
            <person name="Araujo A.C."/>
            <person name="Morillo V."/>
            <person name="Cypriano J."/>
            <person name="Teixeira L.C."/>
            <person name="Leao P."/>
            <person name="Lyra S."/>
            <person name="Almeida L.G."/>
            <person name="Bazylinski D.A."/>
            <person name="Vasconcellos A.T."/>
            <person name="Abreu F."/>
            <person name="Lins U."/>
        </authorList>
    </citation>
    <scope>NUCLEOTIDE SEQUENCE [LARGE SCALE GENOMIC DNA]</scope>
    <source>
        <strain evidence="1 2">IT-1</strain>
    </source>
</reference>
<name>A0A1Y2KBZ0_9PROT</name>
<sequence length="73" mass="7493">MSQPVHDLQRLIASQQPVSGRVVAITGGTVRVATAQGVVEVSGAGLSVGDQVVVKNGKVDKIRQNGAANILFV</sequence>
<comment type="caution">
    <text evidence="1">The sequence shown here is derived from an EMBL/GenBank/DDBJ whole genome shotgun (WGS) entry which is preliminary data.</text>
</comment>
<dbReference type="RefSeq" id="WP_085440176.1">
    <property type="nucleotide sequence ID" value="NZ_LVJN01000012.1"/>
</dbReference>
<organism evidence="1 2">
    <name type="scientific">Magnetofaba australis IT-1</name>
    <dbReference type="NCBI Taxonomy" id="1434232"/>
    <lineage>
        <taxon>Bacteria</taxon>
        <taxon>Pseudomonadati</taxon>
        <taxon>Pseudomonadota</taxon>
        <taxon>Magnetococcia</taxon>
        <taxon>Magnetococcales</taxon>
        <taxon>Magnetococcaceae</taxon>
        <taxon>Magnetofaba</taxon>
    </lineage>
</organism>
<evidence type="ECO:0000313" key="1">
    <source>
        <dbReference type="EMBL" id="OSM07645.1"/>
    </source>
</evidence>
<dbReference type="Proteomes" id="UP000194003">
    <property type="component" value="Unassembled WGS sequence"/>
</dbReference>